<keyword evidence="1" id="KW-0472">Membrane</keyword>
<keyword evidence="1" id="KW-1133">Transmembrane helix</keyword>
<feature type="transmembrane region" description="Helical" evidence="1">
    <location>
        <begin position="68"/>
        <end position="88"/>
    </location>
</feature>
<evidence type="ECO:0000313" key="2">
    <source>
        <dbReference type="EMBL" id="QHU31313.1"/>
    </source>
</evidence>
<feature type="transmembrane region" description="Helical" evidence="1">
    <location>
        <begin position="43"/>
        <end position="61"/>
    </location>
</feature>
<feature type="transmembrane region" description="Helical" evidence="1">
    <location>
        <begin position="20"/>
        <end position="37"/>
    </location>
</feature>
<protein>
    <submittedName>
        <fullName evidence="2">Uncharacterized protein</fullName>
    </submittedName>
</protein>
<feature type="transmembrane region" description="Helical" evidence="1">
    <location>
        <begin position="94"/>
        <end position="113"/>
    </location>
</feature>
<accession>A0A6C0LL86</accession>
<keyword evidence="1" id="KW-0812">Transmembrane</keyword>
<reference evidence="2" key="1">
    <citation type="journal article" date="2020" name="Nature">
        <title>Giant virus diversity and host interactions through global metagenomics.</title>
        <authorList>
            <person name="Schulz F."/>
            <person name="Roux S."/>
            <person name="Paez-Espino D."/>
            <person name="Jungbluth S."/>
            <person name="Walsh D.A."/>
            <person name="Denef V.J."/>
            <person name="McMahon K.D."/>
            <person name="Konstantinidis K.T."/>
            <person name="Eloe-Fadrosh E.A."/>
            <person name="Kyrpides N.C."/>
            <person name="Woyke T."/>
        </authorList>
    </citation>
    <scope>NUCLEOTIDE SEQUENCE</scope>
    <source>
        <strain evidence="2">GVMAG-M-3300027963-21</strain>
    </source>
</reference>
<dbReference type="AlphaFoldDB" id="A0A6C0LL86"/>
<sequence length="153" mass="18094">MKELEEKEEKKERVITVDRFLSIWIFLYTIAYFIGIVPYNPVILISIAASFFIFSLFYIVPRLNERSLFTYYITINTLGKIIPLLFLINRKITTGDIIFTVFFILFYIAYMFVATEDDIVCIYTDYVEFIINRDKASEGAIFHEINKAFPNLF</sequence>
<dbReference type="EMBL" id="MN740525">
    <property type="protein sequence ID" value="QHU31313.1"/>
    <property type="molecule type" value="Genomic_DNA"/>
</dbReference>
<proteinExistence type="predicted"/>
<evidence type="ECO:0000256" key="1">
    <source>
        <dbReference type="SAM" id="Phobius"/>
    </source>
</evidence>
<organism evidence="2">
    <name type="scientific">viral metagenome</name>
    <dbReference type="NCBI Taxonomy" id="1070528"/>
    <lineage>
        <taxon>unclassified sequences</taxon>
        <taxon>metagenomes</taxon>
        <taxon>organismal metagenomes</taxon>
    </lineage>
</organism>
<name>A0A6C0LL86_9ZZZZ</name>